<dbReference type="Proteomes" id="UP000021210">
    <property type="component" value="Unassembled WGS sequence"/>
</dbReference>
<gene>
    <name evidence="2" type="ORF">I542_4160</name>
</gene>
<dbReference type="AlphaFoldDB" id="A0A829QM98"/>
<name>A0A829QM98_9MYCO</name>
<evidence type="ECO:0000313" key="2">
    <source>
        <dbReference type="EMBL" id="EUA63995.1"/>
    </source>
</evidence>
<accession>A0A829QM98</accession>
<feature type="domain" description="DNA-binding phage zinc finger" evidence="1">
    <location>
        <begin position="25"/>
        <end position="55"/>
    </location>
</feature>
<organism evidence="2 3">
    <name type="scientific">Mycobacteroides abscessus 1948</name>
    <dbReference type="NCBI Taxonomy" id="1299323"/>
    <lineage>
        <taxon>Bacteria</taxon>
        <taxon>Bacillati</taxon>
        <taxon>Actinomycetota</taxon>
        <taxon>Actinomycetes</taxon>
        <taxon>Mycobacteriales</taxon>
        <taxon>Mycobacteriaceae</taxon>
        <taxon>Mycobacteroides</taxon>
        <taxon>Mycobacteroides abscessus</taxon>
    </lineage>
</organism>
<proteinExistence type="predicted"/>
<comment type="caution">
    <text evidence="2">The sequence shown here is derived from an EMBL/GenBank/DDBJ whole genome shotgun (WGS) entry which is preliminary data.</text>
</comment>
<dbReference type="Pfam" id="PF24623">
    <property type="entry name" value="Phage_zn_bind_8"/>
    <property type="match status" value="1"/>
</dbReference>
<evidence type="ECO:0000259" key="1">
    <source>
        <dbReference type="Pfam" id="PF24623"/>
    </source>
</evidence>
<reference evidence="2 3" key="1">
    <citation type="submission" date="2013-12" db="EMBL/GenBank/DDBJ databases">
        <authorList>
            <person name="Zelazny A."/>
            <person name="Olivier K."/>
            <person name="Holland S."/>
            <person name="Lenaerts A."/>
            <person name="Ordway D."/>
            <person name="DeGroote M.A."/>
            <person name="Parker T."/>
            <person name="Sizemore C."/>
            <person name="Tallon L.J."/>
            <person name="Sadzewicz L.K."/>
            <person name="Sengamalay N."/>
            <person name="Fraser C.M."/>
            <person name="Hine E."/>
            <person name="Shefchek K.A."/>
            <person name="Das S.P."/>
            <person name="Tettelin H."/>
        </authorList>
    </citation>
    <scope>NUCLEOTIDE SEQUENCE [LARGE SCALE GENOMIC DNA]</scope>
    <source>
        <strain evidence="2 3">1948</strain>
    </source>
</reference>
<dbReference type="EMBL" id="JAOH01000002">
    <property type="protein sequence ID" value="EUA63995.1"/>
    <property type="molecule type" value="Genomic_DNA"/>
</dbReference>
<evidence type="ECO:0000313" key="3">
    <source>
        <dbReference type="Proteomes" id="UP000021210"/>
    </source>
</evidence>
<protein>
    <recommendedName>
        <fullName evidence="1">DNA-binding phage zinc finger domain-containing protein</fullName>
    </recommendedName>
</protein>
<dbReference type="InterPro" id="IPR056911">
    <property type="entry name" value="Phage_Znf_bind_put"/>
</dbReference>
<sequence>MTDHEEETGRHDRPTLYDILGADGECTECGAGVGEVCRFTNGVKKKVPHGSRWRRRAG</sequence>